<gene>
    <name evidence="1" type="ORF">EV384_5468</name>
</gene>
<evidence type="ECO:0008006" key="3">
    <source>
        <dbReference type="Google" id="ProtNLM"/>
    </source>
</evidence>
<protein>
    <recommendedName>
        <fullName evidence="3">DUF1272 domain-containing protein</fullName>
    </recommendedName>
</protein>
<proteinExistence type="predicted"/>
<evidence type="ECO:0000313" key="2">
    <source>
        <dbReference type="Proteomes" id="UP000294114"/>
    </source>
</evidence>
<accession>A0A4Q8BH36</accession>
<dbReference type="Proteomes" id="UP000294114">
    <property type="component" value="Unassembled WGS sequence"/>
</dbReference>
<dbReference type="OrthoDB" id="9808883at2"/>
<dbReference type="RefSeq" id="WP_130337668.1">
    <property type="nucleotide sequence ID" value="NZ_SHLD01000001.1"/>
</dbReference>
<comment type="caution">
    <text evidence="1">The sequence shown here is derived from an EMBL/GenBank/DDBJ whole genome shotgun (WGS) entry which is preliminary data.</text>
</comment>
<keyword evidence="2" id="KW-1185">Reference proteome</keyword>
<name>A0A4Q8BH36_9ACTN</name>
<dbReference type="InterPro" id="IPR010696">
    <property type="entry name" value="DUF1272"/>
</dbReference>
<reference evidence="1 2" key="1">
    <citation type="submission" date="2019-02" db="EMBL/GenBank/DDBJ databases">
        <title>Sequencing the genomes of 1000 actinobacteria strains.</title>
        <authorList>
            <person name="Klenk H.-P."/>
        </authorList>
    </citation>
    <scope>NUCLEOTIDE SEQUENCE [LARGE SCALE GENOMIC DNA]</scope>
    <source>
        <strain evidence="1 2">DSM 45612</strain>
    </source>
</reference>
<dbReference type="AlphaFoldDB" id="A0A4Q8BH36"/>
<organism evidence="1 2">
    <name type="scientific">Micromonospora kangleipakensis</name>
    <dbReference type="NCBI Taxonomy" id="1077942"/>
    <lineage>
        <taxon>Bacteria</taxon>
        <taxon>Bacillati</taxon>
        <taxon>Actinomycetota</taxon>
        <taxon>Actinomycetes</taxon>
        <taxon>Micromonosporales</taxon>
        <taxon>Micromonosporaceae</taxon>
        <taxon>Micromonospora</taxon>
    </lineage>
</organism>
<evidence type="ECO:0000313" key="1">
    <source>
        <dbReference type="EMBL" id="RZU76781.1"/>
    </source>
</evidence>
<sequence>MLKMKQQCERCNGALPATAEAYVCSYECTYCPRCTEALTAACPNCAGELVRRPRRTTGAAAIAVRTPGRIVRLLRRSQRTRSRQPH</sequence>
<dbReference type="EMBL" id="SHLD01000001">
    <property type="protein sequence ID" value="RZU76781.1"/>
    <property type="molecule type" value="Genomic_DNA"/>
</dbReference>
<dbReference type="Pfam" id="PF06906">
    <property type="entry name" value="DUF1272"/>
    <property type="match status" value="1"/>
</dbReference>